<dbReference type="Proteomes" id="UP001448207">
    <property type="component" value="Unassembled WGS sequence"/>
</dbReference>
<keyword evidence="1" id="KW-0472">Membrane</keyword>
<keyword evidence="3" id="KW-1185">Reference proteome</keyword>
<reference evidence="2 3" key="1">
    <citation type="submission" date="2024-04" db="EMBL/GenBank/DDBJ databases">
        <title>Symmetric and asymmetric DNA N6-adenine methylation regulates different biological responses in Mucorales.</title>
        <authorList>
            <consortium name="Lawrence Berkeley National Laboratory"/>
            <person name="Lax C."/>
            <person name="Mondo S.J."/>
            <person name="Osorio-Concepcion M."/>
            <person name="Muszewska A."/>
            <person name="Corrochano-Luque M."/>
            <person name="Gutierrez G."/>
            <person name="Riley R."/>
            <person name="Lipzen A."/>
            <person name="Guo J."/>
            <person name="Hundley H."/>
            <person name="Amirebrahimi M."/>
            <person name="Ng V."/>
            <person name="Lorenzo-Gutierrez D."/>
            <person name="Binder U."/>
            <person name="Yang J."/>
            <person name="Song Y."/>
            <person name="Canovas D."/>
            <person name="Navarro E."/>
            <person name="Freitag M."/>
            <person name="Gabaldon T."/>
            <person name="Grigoriev I.V."/>
            <person name="Corrochano L.M."/>
            <person name="Nicolas F.E."/>
            <person name="Garre V."/>
        </authorList>
    </citation>
    <scope>NUCLEOTIDE SEQUENCE [LARGE SCALE GENOMIC DNA]</scope>
    <source>
        <strain evidence="2 3">L51</strain>
    </source>
</reference>
<organism evidence="2 3">
    <name type="scientific">Phycomyces blakesleeanus</name>
    <dbReference type="NCBI Taxonomy" id="4837"/>
    <lineage>
        <taxon>Eukaryota</taxon>
        <taxon>Fungi</taxon>
        <taxon>Fungi incertae sedis</taxon>
        <taxon>Mucoromycota</taxon>
        <taxon>Mucoromycotina</taxon>
        <taxon>Mucoromycetes</taxon>
        <taxon>Mucorales</taxon>
        <taxon>Phycomycetaceae</taxon>
        <taxon>Phycomyces</taxon>
    </lineage>
</organism>
<comment type="caution">
    <text evidence="2">The sequence shown here is derived from an EMBL/GenBank/DDBJ whole genome shotgun (WGS) entry which is preliminary data.</text>
</comment>
<protein>
    <submittedName>
        <fullName evidence="2">Uncharacterized protein</fullName>
    </submittedName>
</protein>
<gene>
    <name evidence="2" type="ORF">J3Q64DRAFT_1725834</name>
</gene>
<accession>A0ABR3BAV7</accession>
<keyword evidence="1" id="KW-0812">Transmembrane</keyword>
<feature type="transmembrane region" description="Helical" evidence="1">
    <location>
        <begin position="34"/>
        <end position="56"/>
    </location>
</feature>
<evidence type="ECO:0000313" key="2">
    <source>
        <dbReference type="EMBL" id="KAL0091914.1"/>
    </source>
</evidence>
<name>A0ABR3BAV7_PHYBL</name>
<evidence type="ECO:0000256" key="1">
    <source>
        <dbReference type="SAM" id="Phobius"/>
    </source>
</evidence>
<dbReference type="EMBL" id="JBCLYO010000003">
    <property type="protein sequence ID" value="KAL0091914.1"/>
    <property type="molecule type" value="Genomic_DNA"/>
</dbReference>
<keyword evidence="1" id="KW-1133">Transmembrane helix</keyword>
<evidence type="ECO:0000313" key="3">
    <source>
        <dbReference type="Proteomes" id="UP001448207"/>
    </source>
</evidence>
<feature type="transmembrane region" description="Helical" evidence="1">
    <location>
        <begin position="7"/>
        <end position="28"/>
    </location>
</feature>
<proteinExistence type="predicted"/>
<sequence length="66" mass="7938">MSSLRSLLEYIGYFILFYLFWPTSRVLICLHHGIQLWIILLLYILVHFVSSGLVWLKFVNCLDYQQ</sequence>